<feature type="transmembrane region" description="Helical" evidence="2">
    <location>
        <begin position="248"/>
        <end position="270"/>
    </location>
</feature>
<feature type="transmembrane region" description="Helical" evidence="2">
    <location>
        <begin position="94"/>
        <end position="115"/>
    </location>
</feature>
<keyword evidence="2" id="KW-1133">Transmembrane helix</keyword>
<evidence type="ECO:0000313" key="4">
    <source>
        <dbReference type="Proteomes" id="UP001183648"/>
    </source>
</evidence>
<dbReference type="EMBL" id="JAVDYG010000001">
    <property type="protein sequence ID" value="MDR7363924.1"/>
    <property type="molecule type" value="Genomic_DNA"/>
</dbReference>
<organism evidence="3 4">
    <name type="scientific">Nocardioides marmoribigeumensis</name>
    <dbReference type="NCBI Taxonomy" id="433649"/>
    <lineage>
        <taxon>Bacteria</taxon>
        <taxon>Bacillati</taxon>
        <taxon>Actinomycetota</taxon>
        <taxon>Actinomycetes</taxon>
        <taxon>Propionibacteriales</taxon>
        <taxon>Nocardioidaceae</taxon>
        <taxon>Nocardioides</taxon>
    </lineage>
</organism>
<evidence type="ECO:0000256" key="2">
    <source>
        <dbReference type="SAM" id="Phobius"/>
    </source>
</evidence>
<feature type="transmembrane region" description="Helical" evidence="2">
    <location>
        <begin position="135"/>
        <end position="156"/>
    </location>
</feature>
<evidence type="ECO:0000256" key="1">
    <source>
        <dbReference type="SAM" id="MobiDB-lite"/>
    </source>
</evidence>
<feature type="transmembrane region" description="Helical" evidence="2">
    <location>
        <begin position="203"/>
        <end position="228"/>
    </location>
</feature>
<comment type="caution">
    <text evidence="3">The sequence shown here is derived from an EMBL/GenBank/DDBJ whole genome shotgun (WGS) entry which is preliminary data.</text>
</comment>
<keyword evidence="2" id="KW-0812">Transmembrane</keyword>
<feature type="transmembrane region" description="Helical" evidence="2">
    <location>
        <begin position="308"/>
        <end position="327"/>
    </location>
</feature>
<dbReference type="InterPro" id="IPR045931">
    <property type="entry name" value="DUF6350"/>
</dbReference>
<dbReference type="Proteomes" id="UP001183648">
    <property type="component" value="Unassembled WGS sequence"/>
</dbReference>
<protein>
    <recommendedName>
        <fullName evidence="5">Integral membrane protein</fullName>
    </recommendedName>
</protein>
<sequence length="508" mass="50750">MTDLLSRPTRAPRDRAGSSGSSGGGRASEPGQRALAVSAAWAGVVAPAILLAVFWGVALVGWFSSDGGSHGTTRTALRIGADAWLLAHGAHLQVGAATVTAVPLGLSLLCAYVAFRAGRWAGATSEVEDLMSLGLGAVVLGGTYASVALVAAILAATPAAAPDPLRAFLGGAVVAGVAGGLGLVVGSGLRAELRALLPTHARAVLFGGLVAFLATYAAGAVLSGLAVAVRGQSVANVLAGLHLDGAGAFFSVGLVAVLAPNLAGWGASYLLGPGFALGTGTVVAPSGVVLGPVPAVPVLAAVPGNGPAPGWALAVLAVPVLCGLYAGRATLRRFPTRSYAVGAARSAGAGLLAAVALAFLAAVSGGSVGSGRMTDVGPAAGPTLLMSLATVALGAVVAGLLQVWWRTRHGDEGDLVDEGPLDRSIPWRDREAAAGRAEARSDRRRERRARRRGVAVDDPRADVPGWADLGVWSASTRHVPRRSGPSGETQAVHPPDDGEQTAHVPRPE</sequence>
<accession>A0ABU2BZX5</accession>
<reference evidence="3 4" key="1">
    <citation type="submission" date="2023-07" db="EMBL/GenBank/DDBJ databases">
        <title>Sequencing the genomes of 1000 actinobacteria strains.</title>
        <authorList>
            <person name="Klenk H.-P."/>
        </authorList>
    </citation>
    <scope>NUCLEOTIDE SEQUENCE [LARGE SCALE GENOMIC DNA]</scope>
    <source>
        <strain evidence="3 4">DSM 19426</strain>
    </source>
</reference>
<dbReference type="RefSeq" id="WP_310304870.1">
    <property type="nucleotide sequence ID" value="NZ_BAAAPS010000005.1"/>
</dbReference>
<dbReference type="Pfam" id="PF19877">
    <property type="entry name" value="DUF6350"/>
    <property type="match status" value="1"/>
</dbReference>
<feature type="transmembrane region" description="Helical" evidence="2">
    <location>
        <begin position="168"/>
        <end position="191"/>
    </location>
</feature>
<gene>
    <name evidence="3" type="ORF">J2S63_003477</name>
</gene>
<evidence type="ECO:0000313" key="3">
    <source>
        <dbReference type="EMBL" id="MDR7363924.1"/>
    </source>
</evidence>
<feature type="transmembrane region" description="Helical" evidence="2">
    <location>
        <begin position="383"/>
        <end position="405"/>
    </location>
</feature>
<feature type="compositionally biased region" description="Basic and acidic residues" evidence="1">
    <location>
        <begin position="431"/>
        <end position="444"/>
    </location>
</feature>
<evidence type="ECO:0008006" key="5">
    <source>
        <dbReference type="Google" id="ProtNLM"/>
    </source>
</evidence>
<feature type="transmembrane region" description="Helical" evidence="2">
    <location>
        <begin position="339"/>
        <end position="363"/>
    </location>
</feature>
<feature type="region of interest" description="Disordered" evidence="1">
    <location>
        <begin position="431"/>
        <end position="508"/>
    </location>
</feature>
<keyword evidence="4" id="KW-1185">Reference proteome</keyword>
<name>A0ABU2BZX5_9ACTN</name>
<feature type="region of interest" description="Disordered" evidence="1">
    <location>
        <begin position="1"/>
        <end position="29"/>
    </location>
</feature>
<keyword evidence="2" id="KW-0472">Membrane</keyword>
<proteinExistence type="predicted"/>
<feature type="transmembrane region" description="Helical" evidence="2">
    <location>
        <begin position="35"/>
        <end position="63"/>
    </location>
</feature>